<feature type="signal peptide" evidence="1">
    <location>
        <begin position="1"/>
        <end position="18"/>
    </location>
</feature>
<proteinExistence type="predicted"/>
<evidence type="ECO:0008006" key="4">
    <source>
        <dbReference type="Google" id="ProtNLM"/>
    </source>
</evidence>
<name>A0ABY6MNR7_9BACT</name>
<evidence type="ECO:0000313" key="3">
    <source>
        <dbReference type="Proteomes" id="UP001163156"/>
    </source>
</evidence>
<evidence type="ECO:0000256" key="1">
    <source>
        <dbReference type="SAM" id="SignalP"/>
    </source>
</evidence>
<keyword evidence="1" id="KW-0732">Signal</keyword>
<keyword evidence="3" id="KW-1185">Reference proteome</keyword>
<protein>
    <recommendedName>
        <fullName evidence="4">WD40 repeat protein</fullName>
    </recommendedName>
</protein>
<sequence length="332" mass="37377">MKKILNHFLLIFALSSCFGSKNNFPNGEFPEEVQNFELLNTPHDEMNMDSDVLYHSVAFTFSTNQTSAGGQFDLEVSTLDIIWDTETGSLSFSVSEGENNRKNAISKASNSSCDERGPYSFYDESGDLVMLYSGRCDEETEIKLVREITEGSNSTFSEPQSIHFLPESHAEMYPSLMGGDFQKSLKIEEGRSPKNIVFSADMGDGYDIYQIEIPDGISILEFLRSEEFPEASKLNLNSDFNDHFPFVYKNILLFASDRSGGLGGYDLYYSIFQNGTWTDPVNLGDQINSAQDEYRPILESFVDYKNDMLIFSSNRPGGKGGFDIYYVGYSFP</sequence>
<dbReference type="RefSeq" id="WP_264810677.1">
    <property type="nucleotide sequence ID" value="NZ_CP110226.1"/>
</dbReference>
<evidence type="ECO:0000313" key="2">
    <source>
        <dbReference type="EMBL" id="UZD23966.1"/>
    </source>
</evidence>
<dbReference type="PROSITE" id="PS51257">
    <property type="entry name" value="PROKAR_LIPOPROTEIN"/>
    <property type="match status" value="1"/>
</dbReference>
<reference evidence="2" key="1">
    <citation type="submission" date="2022-10" db="EMBL/GenBank/DDBJ databases">
        <title>Algoriphagus sp. a novel bacteria isolate from halophytes salicornia europaea.</title>
        <authorList>
            <person name="Peng Y."/>
            <person name="Jiang L."/>
            <person name="Lee J."/>
        </authorList>
    </citation>
    <scope>NUCLEOTIDE SEQUENCE</scope>
    <source>
        <strain evidence="2">TR-M5</strain>
    </source>
</reference>
<organism evidence="2 3">
    <name type="scientific">Algoriphagus halophytocola</name>
    <dbReference type="NCBI Taxonomy" id="2991499"/>
    <lineage>
        <taxon>Bacteria</taxon>
        <taxon>Pseudomonadati</taxon>
        <taxon>Bacteroidota</taxon>
        <taxon>Cytophagia</taxon>
        <taxon>Cytophagales</taxon>
        <taxon>Cyclobacteriaceae</taxon>
        <taxon>Algoriphagus</taxon>
    </lineage>
</organism>
<accession>A0ABY6MNR7</accession>
<dbReference type="EMBL" id="CP110226">
    <property type="protein sequence ID" value="UZD23966.1"/>
    <property type="molecule type" value="Genomic_DNA"/>
</dbReference>
<dbReference type="Proteomes" id="UP001163156">
    <property type="component" value="Chromosome"/>
</dbReference>
<gene>
    <name evidence="2" type="ORF">OM944_05595</name>
</gene>
<feature type="chain" id="PRO_5047548535" description="WD40 repeat protein" evidence="1">
    <location>
        <begin position="19"/>
        <end position="332"/>
    </location>
</feature>